<reference evidence="4 5" key="1">
    <citation type="submission" date="2017-03" db="EMBL/GenBank/DDBJ databases">
        <title>Genome sequence of Clostridium oryzae DSM 28571.</title>
        <authorList>
            <person name="Poehlein A."/>
            <person name="Daniel R."/>
        </authorList>
    </citation>
    <scope>NUCLEOTIDE SEQUENCE [LARGE SCALE GENOMIC DNA]</scope>
    <source>
        <strain evidence="4 5">DSM 28571</strain>
    </source>
</reference>
<protein>
    <submittedName>
        <fullName evidence="4">ABC-type uncharacterized transport system</fullName>
    </submittedName>
</protein>
<sequence length="492" mass="54245">MAKSKIKIPKLNVKDSFKNNKFKYGGYATLVTVIVLAIVIVLNMVIGTLDLKMDLSKNKLFTLSDNSKKIVKKLNSPVTITGLYEEGKDNSTVTQVKEILRQYKDSSKKVKVEYVDPVQHPGYVSGYKEASSIQTGDLIIKSGSKYKVISSSDLYDYSYDSSTYQQQVKSSTAEQKITSAILYVTSQKNPTIYMLQGHGEPDINSNLSTALENNNYTVKDINLLKDSLEASSNNVVLFDSPSKDITKYELNKLKTFLNNGGKMMFLDALVSSGNKTPNIDSLLNSFGLKVHKALIIEGDANYAVGSAINVVPDYKSHDITNPLSSSKESVIISTAQPIETVKIKRDTLSVKPLIQSSKKSYAKTNLKSKTYTKEKGDLTGPFNLAVAVTNKTDATDSSKDGKLIVISTSDSLLFNSQILQYNNSANSDFFMNSVNWLAEKKDNLNIEAKDLQSESLTINSAQSILISGFVVIIIPLIVVISGTTVWLRRRHL</sequence>
<accession>A0A1V4IG71</accession>
<proteinExistence type="predicted"/>
<dbReference type="RefSeq" id="WP_169911667.1">
    <property type="nucleotide sequence ID" value="NZ_MZGV01000052.1"/>
</dbReference>
<feature type="transmembrane region" description="Helical" evidence="1">
    <location>
        <begin position="464"/>
        <end position="487"/>
    </location>
</feature>
<dbReference type="EMBL" id="MZGV01000052">
    <property type="protein sequence ID" value="OPJ58992.1"/>
    <property type="molecule type" value="Genomic_DNA"/>
</dbReference>
<dbReference type="Pfam" id="PF23357">
    <property type="entry name" value="DUF7088"/>
    <property type="match status" value="1"/>
</dbReference>
<evidence type="ECO:0000256" key="1">
    <source>
        <dbReference type="SAM" id="Phobius"/>
    </source>
</evidence>
<organism evidence="4 5">
    <name type="scientific">Clostridium oryzae</name>
    <dbReference type="NCBI Taxonomy" id="1450648"/>
    <lineage>
        <taxon>Bacteria</taxon>
        <taxon>Bacillati</taxon>
        <taxon>Bacillota</taxon>
        <taxon>Clostridia</taxon>
        <taxon>Eubacteriales</taxon>
        <taxon>Clostridiaceae</taxon>
        <taxon>Clostridium</taxon>
    </lineage>
</organism>
<evidence type="ECO:0000313" key="5">
    <source>
        <dbReference type="Proteomes" id="UP000190080"/>
    </source>
</evidence>
<feature type="domain" description="DUF7088" evidence="3">
    <location>
        <begin position="57"/>
        <end position="137"/>
    </location>
</feature>
<keyword evidence="1" id="KW-0812">Transmembrane</keyword>
<dbReference type="Pfam" id="PF09822">
    <property type="entry name" value="ABC_transp_aux"/>
    <property type="match status" value="1"/>
</dbReference>
<keyword evidence="5" id="KW-1185">Reference proteome</keyword>
<dbReference type="Proteomes" id="UP000190080">
    <property type="component" value="Unassembled WGS sequence"/>
</dbReference>
<dbReference type="InterPro" id="IPR029062">
    <property type="entry name" value="Class_I_gatase-like"/>
</dbReference>
<feature type="transmembrane region" description="Helical" evidence="1">
    <location>
        <begin position="24"/>
        <end position="46"/>
    </location>
</feature>
<dbReference type="AlphaFoldDB" id="A0A1V4IG71"/>
<keyword evidence="1" id="KW-0472">Membrane</keyword>
<dbReference type="InterPro" id="IPR055396">
    <property type="entry name" value="DUF7088"/>
</dbReference>
<keyword evidence="1" id="KW-1133">Transmembrane helix</keyword>
<gene>
    <name evidence="4" type="ORF">CLORY_34820</name>
</gene>
<evidence type="ECO:0000259" key="2">
    <source>
        <dbReference type="Pfam" id="PF09822"/>
    </source>
</evidence>
<name>A0A1V4IG71_9CLOT</name>
<dbReference type="InterPro" id="IPR019196">
    <property type="entry name" value="ABC_transp_unknown"/>
</dbReference>
<evidence type="ECO:0000313" key="4">
    <source>
        <dbReference type="EMBL" id="OPJ58992.1"/>
    </source>
</evidence>
<feature type="domain" description="ABC-type uncharacterised transport system" evidence="2">
    <location>
        <begin position="190"/>
        <end position="432"/>
    </location>
</feature>
<dbReference type="SUPFAM" id="SSF52317">
    <property type="entry name" value="Class I glutamine amidotransferase-like"/>
    <property type="match status" value="1"/>
</dbReference>
<evidence type="ECO:0000259" key="3">
    <source>
        <dbReference type="Pfam" id="PF23357"/>
    </source>
</evidence>
<dbReference type="STRING" id="1450648.CLORY_34820"/>
<comment type="caution">
    <text evidence="4">The sequence shown here is derived from an EMBL/GenBank/DDBJ whole genome shotgun (WGS) entry which is preliminary data.</text>
</comment>